<evidence type="ECO:0000313" key="1">
    <source>
        <dbReference type="EMBL" id="EWS99670.1"/>
    </source>
</evidence>
<dbReference type="PATRIC" id="fig|1386089.3.peg.4121"/>
<dbReference type="Pfam" id="PF13344">
    <property type="entry name" value="Hydrolase_6"/>
    <property type="match status" value="1"/>
</dbReference>
<dbReference type="InterPro" id="IPR036412">
    <property type="entry name" value="HAD-like_sf"/>
</dbReference>
<protein>
    <submittedName>
        <fullName evidence="1">Hydrolase</fullName>
    </submittedName>
</protein>
<evidence type="ECO:0000313" key="2">
    <source>
        <dbReference type="Proteomes" id="UP000019489"/>
    </source>
</evidence>
<dbReference type="PANTHER" id="PTHR19288">
    <property type="entry name" value="4-NITROPHENYLPHOSPHATASE-RELATED"/>
    <property type="match status" value="1"/>
</dbReference>
<dbReference type="eggNOG" id="COG0647">
    <property type="taxonomic scope" value="Bacteria"/>
</dbReference>
<dbReference type="Proteomes" id="UP000019489">
    <property type="component" value="Unassembled WGS sequence"/>
</dbReference>
<keyword evidence="1" id="KW-0378">Hydrolase</keyword>
<dbReference type="EMBL" id="AWSA01000081">
    <property type="protein sequence ID" value="EWS99670.1"/>
    <property type="molecule type" value="Genomic_DNA"/>
</dbReference>
<dbReference type="GO" id="GO:0016791">
    <property type="term" value="F:phosphatase activity"/>
    <property type="evidence" value="ECO:0007669"/>
    <property type="project" value="TreeGrafter"/>
</dbReference>
<dbReference type="InterPro" id="IPR023214">
    <property type="entry name" value="HAD_sf"/>
</dbReference>
<dbReference type="Gene3D" id="3.40.50.1000">
    <property type="entry name" value="HAD superfamily/HAD-like"/>
    <property type="match status" value="2"/>
</dbReference>
<dbReference type="NCBIfam" id="TIGR01460">
    <property type="entry name" value="HAD-SF-IIA"/>
    <property type="match status" value="1"/>
</dbReference>
<sequence>MSAAYDGIVCDLDGVVYRGAGAVRGVPDALQQLAAQGKGIVYATNNASRVPAEVAAQLAELGAPSDPHQVVTSAEAGAARLAQRLAPRSAVLALGGPGVALALEAAGLTPVAPDEACGDGGTRRRQAVVAVLQGFGRDLTVRDFEAAARQLADGVVWVATNGDTTLPLEWGSAPGNGAYVALLSGVVGRQPEVVGKPERPLYDLAVGRLGTRPERTLAVGDRLDTDIAGAVAASLDSAWVLSGVNRPSDLLAAPATCRPTYVVRDLGALLEPYAVPRDEGERWVCGGARIRLTADDLVVEERDADGIEAVRAGLGALVAERARGMTAVEDLVRLAHALDALGTS</sequence>
<dbReference type="GO" id="GO:0005737">
    <property type="term" value="C:cytoplasm"/>
    <property type="evidence" value="ECO:0007669"/>
    <property type="project" value="TreeGrafter"/>
</dbReference>
<dbReference type="SUPFAM" id="SSF56784">
    <property type="entry name" value="HAD-like"/>
    <property type="match status" value="1"/>
</dbReference>
<keyword evidence="2" id="KW-1185">Reference proteome</keyword>
<reference evidence="1 2" key="1">
    <citation type="submission" date="2013-08" db="EMBL/GenBank/DDBJ databases">
        <title>Intrasporangium oryzae NRRL B-24470.</title>
        <authorList>
            <person name="Liu H."/>
            <person name="Wang G."/>
        </authorList>
    </citation>
    <scope>NUCLEOTIDE SEQUENCE [LARGE SCALE GENOMIC DNA]</scope>
    <source>
        <strain evidence="1 2">NRRL B-24470</strain>
    </source>
</reference>
<dbReference type="AlphaFoldDB" id="W9G0R5"/>
<proteinExistence type="predicted"/>
<name>W9G0R5_9MICO</name>
<accession>W9G0R5</accession>
<dbReference type="InterPro" id="IPR006357">
    <property type="entry name" value="HAD-SF_hydro_IIA"/>
</dbReference>
<dbReference type="PANTHER" id="PTHR19288:SF95">
    <property type="entry name" value="D-GLYCEROL 3-PHOSPHATE PHOSPHATASE"/>
    <property type="match status" value="1"/>
</dbReference>
<dbReference type="Pfam" id="PF13242">
    <property type="entry name" value="Hydrolase_like"/>
    <property type="match status" value="1"/>
</dbReference>
<comment type="caution">
    <text evidence="1">The sequence shown here is derived from an EMBL/GenBank/DDBJ whole genome shotgun (WGS) entry which is preliminary data.</text>
</comment>
<dbReference type="STRING" id="1386089.N865_01310"/>
<gene>
    <name evidence="1" type="ORF">N865_01310</name>
</gene>
<organism evidence="1 2">
    <name type="scientific">Intrasporangium oryzae NRRL B-24470</name>
    <dbReference type="NCBI Taxonomy" id="1386089"/>
    <lineage>
        <taxon>Bacteria</taxon>
        <taxon>Bacillati</taxon>
        <taxon>Actinomycetota</taxon>
        <taxon>Actinomycetes</taxon>
        <taxon>Micrococcales</taxon>
        <taxon>Intrasporangiaceae</taxon>
        <taxon>Intrasporangium</taxon>
    </lineage>
</organism>